<name>A0A517L2G9_9PEZI</name>
<evidence type="ECO:0000256" key="5">
    <source>
        <dbReference type="ARBA" id="ARBA00022737"/>
    </source>
</evidence>
<dbReference type="InterPro" id="IPR001594">
    <property type="entry name" value="Palmitoyltrfase_DHHC"/>
</dbReference>
<dbReference type="PROSITE" id="PS50088">
    <property type="entry name" value="ANK_REPEAT"/>
    <property type="match status" value="3"/>
</dbReference>
<evidence type="ECO:0000256" key="3">
    <source>
        <dbReference type="ARBA" id="ARBA00010104"/>
    </source>
</evidence>
<evidence type="ECO:0000256" key="14">
    <source>
        <dbReference type="SAM" id="MobiDB-lite"/>
    </source>
</evidence>
<feature type="transmembrane region" description="Helical" evidence="13">
    <location>
        <begin position="374"/>
        <end position="391"/>
    </location>
</feature>
<evidence type="ECO:0000256" key="12">
    <source>
        <dbReference type="PROSITE-ProRule" id="PRU00023"/>
    </source>
</evidence>
<feature type="region of interest" description="Disordered" evidence="14">
    <location>
        <begin position="1"/>
        <end position="21"/>
    </location>
</feature>
<comment type="catalytic activity">
    <reaction evidence="11 13">
        <text>L-cysteinyl-[protein] + hexadecanoyl-CoA = S-hexadecanoyl-L-cysteinyl-[protein] + CoA</text>
        <dbReference type="Rhea" id="RHEA:36683"/>
        <dbReference type="Rhea" id="RHEA-COMP:10131"/>
        <dbReference type="Rhea" id="RHEA-COMP:11032"/>
        <dbReference type="ChEBI" id="CHEBI:29950"/>
        <dbReference type="ChEBI" id="CHEBI:57287"/>
        <dbReference type="ChEBI" id="CHEBI:57379"/>
        <dbReference type="ChEBI" id="CHEBI:74151"/>
        <dbReference type="EC" id="2.3.1.225"/>
    </reaction>
</comment>
<keyword evidence="17" id="KW-1185">Reference proteome</keyword>
<reference evidence="16 17" key="1">
    <citation type="submission" date="2019-07" db="EMBL/GenBank/DDBJ databases">
        <title>Finished genome of Venturia effusa.</title>
        <authorList>
            <person name="Young C.A."/>
            <person name="Cox M.P."/>
            <person name="Ganley A.R.D."/>
            <person name="David W.J."/>
        </authorList>
    </citation>
    <scope>NUCLEOTIDE SEQUENCE [LARGE SCALE GENOMIC DNA]</scope>
    <source>
        <strain evidence="17">albino</strain>
    </source>
</reference>
<keyword evidence="4 13" id="KW-0812">Transmembrane</keyword>
<evidence type="ECO:0000256" key="10">
    <source>
        <dbReference type="ARBA" id="ARBA00023288"/>
    </source>
</evidence>
<gene>
    <name evidence="16" type="ORF">FKW77_010504</name>
</gene>
<evidence type="ECO:0000256" key="11">
    <source>
        <dbReference type="ARBA" id="ARBA00048048"/>
    </source>
</evidence>
<dbReference type="InterPro" id="IPR002110">
    <property type="entry name" value="Ankyrin_rpt"/>
</dbReference>
<keyword evidence="13" id="KW-0808">Transferase</keyword>
<dbReference type="GO" id="GO:0031901">
    <property type="term" value="C:early endosome membrane"/>
    <property type="evidence" value="ECO:0007669"/>
    <property type="project" value="UniProtKB-SubCell"/>
</dbReference>
<dbReference type="EC" id="2.3.1.225" evidence="13"/>
<dbReference type="PANTHER" id="PTHR24161">
    <property type="entry name" value="ANK_REP_REGION DOMAIN-CONTAINING PROTEIN-RELATED"/>
    <property type="match status" value="1"/>
</dbReference>
<comment type="domain">
    <text evidence="13">The DHHC domain is required for palmitoyltransferase activity.</text>
</comment>
<organism evidence="16 17">
    <name type="scientific">Venturia effusa</name>
    <dbReference type="NCBI Taxonomy" id="50376"/>
    <lineage>
        <taxon>Eukaryota</taxon>
        <taxon>Fungi</taxon>
        <taxon>Dikarya</taxon>
        <taxon>Ascomycota</taxon>
        <taxon>Pezizomycotina</taxon>
        <taxon>Dothideomycetes</taxon>
        <taxon>Pleosporomycetidae</taxon>
        <taxon>Venturiales</taxon>
        <taxon>Venturiaceae</taxon>
        <taxon>Venturia</taxon>
    </lineage>
</organism>
<feature type="transmembrane region" description="Helical" evidence="13">
    <location>
        <begin position="287"/>
        <end position="307"/>
    </location>
</feature>
<dbReference type="PROSITE" id="PS50297">
    <property type="entry name" value="ANK_REP_REGION"/>
    <property type="match status" value="2"/>
</dbReference>
<keyword evidence="6 13" id="KW-1133">Transmembrane helix</keyword>
<sequence>MSSAPFRTNGTVKESDSTAKNNLELQDLDSKPLLPIEEDVMQLARLGEIGAIQKLFDRGFCDAKYADEQGITPLHWAAINNHYALCHFLIQAGANINAKGGDAVATPVLWAAKKCHYYIVNLLLKNGADPLLTDDQGFNLLHSATLDGNVFQIALLLHQDIPVDVQDAQGHTSLMWAAYKGYGAVIDLLLQWGANVYARDEQGFTALHWSLVKGAQHPIYKLVEYGSDRFAETNDGKTPSTVAAEMKSSRQWRMALWECGYDYDGNPRHFPLSSIIKDTRTFYNRAFFLWPFFVGFCFIYILSHFAIYIAVPAAFLTVYLLQVGIVWTLRWAPTDMKTAHKTPYLAGVFAGTLFWVGARWVTKILPASFFNHPFLNIIFFIFYSLCTFFYIKTMTEDPGFVPKVGGRSGQKAVIDELLELRKFDEANFCVTCMVRRPLRSKHCKRCNRCVAKQDHHCPWVDNCVAINNHRHFFFYVACLGIGIILWDWLFLYYIEEIPHPPPASECNILSADLCATLNSDPFSIVLTLWATLQLVWVSMLLIVQLVQITRGLTTYEVMTAHQHAGQSHGIQAGSEALQTFVATGTVSMEEAQLGAGGRGPDPVATPIAKRKPDGCLKPWLRMFGVDTFLATASTTGEAARRAKKNPFSRGWVQNFRDFFCDPTPIFGNRAHGEALLGGQKVDYTSMYEIPASVGSSRRRAGGMEYTAVPGGEEDV</sequence>
<proteinExistence type="inferred from homology"/>
<evidence type="ECO:0000256" key="8">
    <source>
        <dbReference type="ARBA" id="ARBA00023136"/>
    </source>
</evidence>
<feature type="repeat" description="ANK" evidence="12">
    <location>
        <begin position="103"/>
        <end position="135"/>
    </location>
</feature>
<evidence type="ECO:0000256" key="7">
    <source>
        <dbReference type="ARBA" id="ARBA00023043"/>
    </source>
</evidence>
<evidence type="ECO:0000256" key="2">
    <source>
        <dbReference type="ARBA" id="ARBA00004520"/>
    </source>
</evidence>
<feature type="transmembrane region" description="Helical" evidence="13">
    <location>
        <begin position="472"/>
        <end position="494"/>
    </location>
</feature>
<keyword evidence="8 13" id="KW-0472">Membrane</keyword>
<dbReference type="OrthoDB" id="6781668at2759"/>
<dbReference type="AlphaFoldDB" id="A0A517L2G9"/>
<dbReference type="Gene3D" id="1.25.40.20">
    <property type="entry name" value="Ankyrin repeat-containing domain"/>
    <property type="match status" value="1"/>
</dbReference>
<feature type="repeat" description="ANK" evidence="12">
    <location>
        <begin position="69"/>
        <end position="101"/>
    </location>
</feature>
<keyword evidence="10" id="KW-0449">Lipoprotein</keyword>
<feature type="repeat" description="ANK" evidence="12">
    <location>
        <begin position="169"/>
        <end position="201"/>
    </location>
</feature>
<dbReference type="PRINTS" id="PR01415">
    <property type="entry name" value="ANKYRIN"/>
</dbReference>
<dbReference type="InterPro" id="IPR036770">
    <property type="entry name" value="Ankyrin_rpt-contain_sf"/>
</dbReference>
<evidence type="ECO:0000256" key="1">
    <source>
        <dbReference type="ARBA" id="ARBA00002100"/>
    </source>
</evidence>
<keyword evidence="5" id="KW-0677">Repeat</keyword>
<evidence type="ECO:0000256" key="6">
    <source>
        <dbReference type="ARBA" id="ARBA00022989"/>
    </source>
</evidence>
<keyword evidence="7 12" id="KW-0040">ANK repeat</keyword>
<comment type="similarity">
    <text evidence="3">Belongs to the DHHC palmitoyltransferase family. AKR/ZDHHC17 subfamily.</text>
</comment>
<dbReference type="Pfam" id="PF01529">
    <property type="entry name" value="DHHC"/>
    <property type="match status" value="1"/>
</dbReference>
<comment type="subcellular location">
    <subcellularLocation>
        <location evidence="2">Early endosome membrane</location>
        <topology evidence="2">Multi-pass membrane protein</topology>
    </subcellularLocation>
</comment>
<keyword evidence="13" id="KW-0012">Acyltransferase</keyword>
<protein>
    <recommendedName>
        <fullName evidence="13">Palmitoyltransferase</fullName>
        <ecNumber evidence="13">2.3.1.225</ecNumber>
    </recommendedName>
</protein>
<evidence type="ECO:0000256" key="13">
    <source>
        <dbReference type="RuleBase" id="RU079119"/>
    </source>
</evidence>
<feature type="transmembrane region" description="Helical" evidence="13">
    <location>
        <begin position="344"/>
        <end position="362"/>
    </location>
</feature>
<evidence type="ECO:0000259" key="15">
    <source>
        <dbReference type="Pfam" id="PF01529"/>
    </source>
</evidence>
<feature type="transmembrane region" description="Helical" evidence="13">
    <location>
        <begin position="313"/>
        <end position="332"/>
    </location>
</feature>
<dbReference type="STRING" id="50376.A0A517L2G9"/>
<dbReference type="GO" id="GO:0019706">
    <property type="term" value="F:protein-cysteine S-palmitoyltransferase activity"/>
    <property type="evidence" value="ECO:0007669"/>
    <property type="project" value="UniProtKB-EC"/>
</dbReference>
<dbReference type="Proteomes" id="UP000316270">
    <property type="component" value="Chromosome 3"/>
</dbReference>
<dbReference type="Pfam" id="PF00023">
    <property type="entry name" value="Ank"/>
    <property type="match status" value="1"/>
</dbReference>
<dbReference type="PROSITE" id="PS50216">
    <property type="entry name" value="DHHC"/>
    <property type="match status" value="1"/>
</dbReference>
<dbReference type="SUPFAM" id="SSF48403">
    <property type="entry name" value="Ankyrin repeat"/>
    <property type="match status" value="1"/>
</dbReference>
<feature type="domain" description="Palmitoyltransferase DHHC" evidence="15">
    <location>
        <begin position="423"/>
        <end position="559"/>
    </location>
</feature>
<evidence type="ECO:0000313" key="16">
    <source>
        <dbReference type="EMBL" id="QDS69816.1"/>
    </source>
</evidence>
<keyword evidence="9" id="KW-0564">Palmitate</keyword>
<dbReference type="PANTHER" id="PTHR24161:SF85">
    <property type="entry name" value="PALMITOYLTRANSFERASE HIP14"/>
    <property type="match status" value="1"/>
</dbReference>
<dbReference type="Pfam" id="PF12796">
    <property type="entry name" value="Ank_2"/>
    <property type="match status" value="1"/>
</dbReference>
<dbReference type="SMART" id="SM00248">
    <property type="entry name" value="ANK"/>
    <property type="match status" value="5"/>
</dbReference>
<evidence type="ECO:0000313" key="17">
    <source>
        <dbReference type="Proteomes" id="UP000316270"/>
    </source>
</evidence>
<accession>A0A517L2G9</accession>
<dbReference type="EMBL" id="CP042187">
    <property type="protein sequence ID" value="QDS69816.1"/>
    <property type="molecule type" value="Genomic_DNA"/>
</dbReference>
<evidence type="ECO:0000256" key="4">
    <source>
        <dbReference type="ARBA" id="ARBA00022692"/>
    </source>
</evidence>
<evidence type="ECO:0000256" key="9">
    <source>
        <dbReference type="ARBA" id="ARBA00023139"/>
    </source>
</evidence>
<comment type="function">
    <text evidence="1">Palmitoyltransferase specific for casein kinase 1.</text>
</comment>
<feature type="transmembrane region" description="Helical" evidence="13">
    <location>
        <begin position="522"/>
        <end position="543"/>
    </location>
</feature>